<reference evidence="7" key="1">
    <citation type="submission" date="2017-09" db="EMBL/GenBank/DDBJ databases">
        <title>Depth-based differentiation of microbial function through sediment-hosted aquifers and enrichment of novel symbionts in the deep terrestrial subsurface.</title>
        <authorList>
            <person name="Probst A.J."/>
            <person name="Ladd B."/>
            <person name="Jarett J.K."/>
            <person name="Geller-Mcgrath D.E."/>
            <person name="Sieber C.M.K."/>
            <person name="Emerson J.B."/>
            <person name="Anantharaman K."/>
            <person name="Thomas B.C."/>
            <person name="Malmstrom R."/>
            <person name="Stieglmeier M."/>
            <person name="Klingl A."/>
            <person name="Woyke T."/>
            <person name="Ryan C.M."/>
            <person name="Banfield J.F."/>
        </authorList>
    </citation>
    <scope>NUCLEOTIDE SEQUENCE [LARGE SCALE GENOMIC DNA]</scope>
</reference>
<keyword evidence="1 3" id="KW-0378">Hydrolase</keyword>
<evidence type="ECO:0000256" key="1">
    <source>
        <dbReference type="ARBA" id="ARBA00022801"/>
    </source>
</evidence>
<dbReference type="InterPro" id="IPR051923">
    <property type="entry name" value="Glycosyl_Hydrolase_39"/>
</dbReference>
<keyword evidence="4" id="KW-1133">Transmembrane helix</keyword>
<accession>A0A2M6W2X2</accession>
<dbReference type="PANTHER" id="PTHR12631">
    <property type="entry name" value="ALPHA-L-IDURONIDASE"/>
    <property type="match status" value="1"/>
</dbReference>
<keyword evidence="4" id="KW-0472">Membrane</keyword>
<sequence>MNFLKISLIVVGGIIFLYLILLLFDYFLQTNKNMVFGVSFSPTYTEYLGYDYQTVYKKIVDDWGFKYVRLASQWDEVEKIQGSYDFTRLDWLMDYSAKRDVKVVLAVGRKTPRWPECHLPVWAQAMTYDQYRQDWLDYMSATISRYKNNPALEIWQIENEPFLPFGLCQPMPKKDLTEEIELARGLDSAHKILVTDSGELSFWHKTAKAGDLFGTTMYRVVWNKYLGYVSYDWLPSIFYRAKLALVGRSAGDAYVVELQAEPWVPDQHMDVVDGEEYKKSMSIERFKNNIEYAGRTNMSRSYLWGAEWWYYMMDKKGVNDFVNYAKGLKKY</sequence>
<evidence type="ECO:0000259" key="5">
    <source>
        <dbReference type="Pfam" id="PF00150"/>
    </source>
</evidence>
<comment type="caution">
    <text evidence="6">The sequence shown here is derived from an EMBL/GenBank/DDBJ whole genome shotgun (WGS) entry which is preliminary data.</text>
</comment>
<protein>
    <recommendedName>
        <fullName evidence="5">Glycoside hydrolase family 5 domain-containing protein</fullName>
    </recommendedName>
</protein>
<dbReference type="InterPro" id="IPR001547">
    <property type="entry name" value="Glyco_hydro_5"/>
</dbReference>
<gene>
    <name evidence="6" type="ORF">COU31_04645</name>
</gene>
<keyword evidence="4" id="KW-0812">Transmembrane</keyword>
<dbReference type="SUPFAM" id="SSF51445">
    <property type="entry name" value="(Trans)glycosidases"/>
    <property type="match status" value="1"/>
</dbReference>
<dbReference type="AlphaFoldDB" id="A0A2M6W2X2"/>
<dbReference type="GO" id="GO:0004553">
    <property type="term" value="F:hydrolase activity, hydrolyzing O-glycosyl compounds"/>
    <property type="evidence" value="ECO:0007669"/>
    <property type="project" value="InterPro"/>
</dbReference>
<dbReference type="GO" id="GO:0000272">
    <property type="term" value="P:polysaccharide catabolic process"/>
    <property type="evidence" value="ECO:0007669"/>
    <property type="project" value="InterPro"/>
</dbReference>
<evidence type="ECO:0000256" key="2">
    <source>
        <dbReference type="ARBA" id="ARBA00023295"/>
    </source>
</evidence>
<evidence type="ECO:0000256" key="4">
    <source>
        <dbReference type="SAM" id="Phobius"/>
    </source>
</evidence>
<evidence type="ECO:0000313" key="6">
    <source>
        <dbReference type="EMBL" id="PIT87137.1"/>
    </source>
</evidence>
<comment type="similarity">
    <text evidence="3">Belongs to the glycosyl hydrolase 5 (cellulase A) family.</text>
</comment>
<dbReference type="InterPro" id="IPR017853">
    <property type="entry name" value="GH"/>
</dbReference>
<feature type="transmembrane region" description="Helical" evidence="4">
    <location>
        <begin position="6"/>
        <end position="28"/>
    </location>
</feature>
<name>A0A2M6W2X2_9BACT</name>
<dbReference type="Proteomes" id="UP000231183">
    <property type="component" value="Unassembled WGS sequence"/>
</dbReference>
<dbReference type="Pfam" id="PF00150">
    <property type="entry name" value="Cellulase"/>
    <property type="match status" value="1"/>
</dbReference>
<evidence type="ECO:0000313" key="7">
    <source>
        <dbReference type="Proteomes" id="UP000231183"/>
    </source>
</evidence>
<keyword evidence="2 3" id="KW-0326">Glycosidase</keyword>
<feature type="domain" description="Glycoside hydrolase family 5" evidence="5">
    <location>
        <begin position="36"/>
        <end position="162"/>
    </location>
</feature>
<dbReference type="Gene3D" id="3.20.20.80">
    <property type="entry name" value="Glycosidases"/>
    <property type="match status" value="1"/>
</dbReference>
<dbReference type="PANTHER" id="PTHR12631:SF10">
    <property type="entry name" value="BETA-XYLOSIDASE-LIKE PROTEIN-RELATED"/>
    <property type="match status" value="1"/>
</dbReference>
<dbReference type="EMBL" id="PFBX01000051">
    <property type="protein sequence ID" value="PIT87137.1"/>
    <property type="molecule type" value="Genomic_DNA"/>
</dbReference>
<evidence type="ECO:0000256" key="3">
    <source>
        <dbReference type="RuleBase" id="RU361153"/>
    </source>
</evidence>
<proteinExistence type="inferred from homology"/>
<organism evidence="6 7">
    <name type="scientific">Candidatus Magasanikbacteria bacterium CG10_big_fil_rev_8_21_14_0_10_40_10</name>
    <dbReference type="NCBI Taxonomy" id="1974648"/>
    <lineage>
        <taxon>Bacteria</taxon>
        <taxon>Candidatus Magasanikiibacteriota</taxon>
    </lineage>
</organism>